<organism evidence="2">
    <name type="scientific">marine metagenome</name>
    <dbReference type="NCBI Taxonomy" id="408172"/>
    <lineage>
        <taxon>unclassified sequences</taxon>
        <taxon>metagenomes</taxon>
        <taxon>ecological metagenomes</taxon>
    </lineage>
</organism>
<feature type="non-terminal residue" evidence="2">
    <location>
        <position position="1"/>
    </location>
</feature>
<protein>
    <recommendedName>
        <fullName evidence="1">Right handed beta helix domain-containing protein</fullName>
    </recommendedName>
</protein>
<evidence type="ECO:0000313" key="2">
    <source>
        <dbReference type="EMBL" id="SVE15955.1"/>
    </source>
</evidence>
<proteinExistence type="predicted"/>
<dbReference type="InterPro" id="IPR039448">
    <property type="entry name" value="Beta_helix"/>
</dbReference>
<dbReference type="AlphaFoldDB" id="A0A383B944"/>
<sequence>TITGGWGGLGGGIEMNYSNPNIANIIIVDNYGKKGGGIYMNRSNPVLTNVTVDDNYQRGIYVNWSTPVLYGCLITDNISQGSGISANGGGILVIYSYFTMYDGEITDNTSGNKGGGMEFKNSDGLLSGVKIHHNAAGLEEAWCHGGGGINLENSSPTILNTEIYENHACAGMTSYCSGGGIRWKGGVGSPLLINVLIRDNTAYDWAGLLLYSPVLINCTIADNSSTAQVGFVGTGTIVNSVIRKGSS</sequence>
<dbReference type="InterPro" id="IPR011050">
    <property type="entry name" value="Pectin_lyase_fold/virulence"/>
</dbReference>
<evidence type="ECO:0000259" key="1">
    <source>
        <dbReference type="Pfam" id="PF13229"/>
    </source>
</evidence>
<accession>A0A383B944</accession>
<name>A0A383B944_9ZZZZ</name>
<dbReference type="SUPFAM" id="SSF51126">
    <property type="entry name" value="Pectin lyase-like"/>
    <property type="match status" value="1"/>
</dbReference>
<reference evidence="2" key="1">
    <citation type="submission" date="2018-05" db="EMBL/GenBank/DDBJ databases">
        <authorList>
            <person name="Lanie J.A."/>
            <person name="Ng W.-L."/>
            <person name="Kazmierczak K.M."/>
            <person name="Andrzejewski T.M."/>
            <person name="Davidsen T.M."/>
            <person name="Wayne K.J."/>
            <person name="Tettelin H."/>
            <person name="Glass J.I."/>
            <person name="Rusch D."/>
            <person name="Podicherti R."/>
            <person name="Tsui H.-C.T."/>
            <person name="Winkler M.E."/>
        </authorList>
    </citation>
    <scope>NUCLEOTIDE SEQUENCE</scope>
</reference>
<dbReference type="Pfam" id="PF13229">
    <property type="entry name" value="Beta_helix"/>
    <property type="match status" value="1"/>
</dbReference>
<dbReference type="Gene3D" id="2.160.20.10">
    <property type="entry name" value="Single-stranded right-handed beta-helix, Pectin lyase-like"/>
    <property type="match status" value="1"/>
</dbReference>
<gene>
    <name evidence="2" type="ORF">METZ01_LOCUS468809</name>
</gene>
<feature type="non-terminal residue" evidence="2">
    <location>
        <position position="247"/>
    </location>
</feature>
<feature type="domain" description="Right handed beta helix" evidence="1">
    <location>
        <begin position="10"/>
        <end position="94"/>
    </location>
</feature>
<dbReference type="EMBL" id="UINC01198133">
    <property type="protein sequence ID" value="SVE15955.1"/>
    <property type="molecule type" value="Genomic_DNA"/>
</dbReference>
<dbReference type="InterPro" id="IPR012334">
    <property type="entry name" value="Pectin_lyas_fold"/>
</dbReference>